<evidence type="ECO:0000313" key="1">
    <source>
        <dbReference type="EMBL" id="KAH9323987.1"/>
    </source>
</evidence>
<accession>A0AA38GL74</accession>
<organism evidence="1 2">
    <name type="scientific">Taxus chinensis</name>
    <name type="common">Chinese yew</name>
    <name type="synonym">Taxus wallichiana var. chinensis</name>
    <dbReference type="NCBI Taxonomy" id="29808"/>
    <lineage>
        <taxon>Eukaryota</taxon>
        <taxon>Viridiplantae</taxon>
        <taxon>Streptophyta</taxon>
        <taxon>Embryophyta</taxon>
        <taxon>Tracheophyta</taxon>
        <taxon>Spermatophyta</taxon>
        <taxon>Pinopsida</taxon>
        <taxon>Pinidae</taxon>
        <taxon>Conifers II</taxon>
        <taxon>Cupressales</taxon>
        <taxon>Taxaceae</taxon>
        <taxon>Taxus</taxon>
    </lineage>
</organism>
<sequence length="66" mass="6907">MLRPPGLRGRPLSTGVDGGVTRDGRGAYMLCLGTSIPGAVIPRAVGLSPDEVIRDLLYVFVTLLGI</sequence>
<reference evidence="1 2" key="1">
    <citation type="journal article" date="2021" name="Nat. Plants">
        <title>The Taxus genome provides insights into paclitaxel biosynthesis.</title>
        <authorList>
            <person name="Xiong X."/>
            <person name="Gou J."/>
            <person name="Liao Q."/>
            <person name="Li Y."/>
            <person name="Zhou Q."/>
            <person name="Bi G."/>
            <person name="Li C."/>
            <person name="Du R."/>
            <person name="Wang X."/>
            <person name="Sun T."/>
            <person name="Guo L."/>
            <person name="Liang H."/>
            <person name="Lu P."/>
            <person name="Wu Y."/>
            <person name="Zhang Z."/>
            <person name="Ro D.K."/>
            <person name="Shang Y."/>
            <person name="Huang S."/>
            <person name="Yan J."/>
        </authorList>
    </citation>
    <scope>NUCLEOTIDE SEQUENCE [LARGE SCALE GENOMIC DNA]</scope>
    <source>
        <strain evidence="1">Ta-2019</strain>
    </source>
</reference>
<name>A0AA38GL74_TAXCH</name>
<protein>
    <submittedName>
        <fullName evidence="1">Uncharacterized protein</fullName>
    </submittedName>
</protein>
<evidence type="ECO:0000313" key="2">
    <source>
        <dbReference type="Proteomes" id="UP000824469"/>
    </source>
</evidence>
<comment type="caution">
    <text evidence="1">The sequence shown here is derived from an EMBL/GenBank/DDBJ whole genome shotgun (WGS) entry which is preliminary data.</text>
</comment>
<dbReference type="EMBL" id="JAHRHJ020000003">
    <property type="protein sequence ID" value="KAH9323987.1"/>
    <property type="molecule type" value="Genomic_DNA"/>
</dbReference>
<dbReference type="AlphaFoldDB" id="A0AA38GL74"/>
<dbReference type="Proteomes" id="UP000824469">
    <property type="component" value="Unassembled WGS sequence"/>
</dbReference>
<proteinExistence type="predicted"/>
<gene>
    <name evidence="1" type="ORF">KI387_043928</name>
</gene>
<keyword evidence="2" id="KW-1185">Reference proteome</keyword>